<feature type="compositionally biased region" description="Polar residues" evidence="1">
    <location>
        <begin position="137"/>
        <end position="148"/>
    </location>
</feature>
<evidence type="ECO:0000313" key="3">
    <source>
        <dbReference type="Proteomes" id="UP000812966"/>
    </source>
</evidence>
<organism evidence="2 3">
    <name type="scientific">Filobasidium floriforme</name>
    <dbReference type="NCBI Taxonomy" id="5210"/>
    <lineage>
        <taxon>Eukaryota</taxon>
        <taxon>Fungi</taxon>
        <taxon>Dikarya</taxon>
        <taxon>Basidiomycota</taxon>
        <taxon>Agaricomycotina</taxon>
        <taxon>Tremellomycetes</taxon>
        <taxon>Filobasidiales</taxon>
        <taxon>Filobasidiaceae</taxon>
        <taxon>Filobasidium</taxon>
    </lineage>
</organism>
<dbReference type="EMBL" id="JABELV010000111">
    <property type="protein sequence ID" value="KAG7530689.1"/>
    <property type="molecule type" value="Genomic_DNA"/>
</dbReference>
<evidence type="ECO:0000256" key="1">
    <source>
        <dbReference type="SAM" id="MobiDB-lite"/>
    </source>
</evidence>
<name>A0A8K0NPH4_9TREE</name>
<keyword evidence="3" id="KW-1185">Reference proteome</keyword>
<proteinExistence type="predicted"/>
<comment type="caution">
    <text evidence="2">The sequence shown here is derived from an EMBL/GenBank/DDBJ whole genome shotgun (WGS) entry which is preliminary data.</text>
</comment>
<sequence length="202" mass="22394">MKGSHSRERKFPLLSIAIAPFLTLERMTQNRYKLRSVTRRFNVGQPTTARARSRTENRGLRELALQSYKEPDTEESEAENMTIIESRPSIPKAKARARAGKAQRARTSEKQSRKGKASSAKASCVKENRRGIPNYRELSSASDETSSDAGADGDTVSGCSGTYEPESDLHMDPDYTATGSDSDFEPNLEQSTIMAEISKRRG</sequence>
<reference evidence="2" key="1">
    <citation type="submission" date="2020-04" db="EMBL/GenBank/DDBJ databases">
        <title>Analysis of mating type loci in Filobasidium floriforme.</title>
        <authorList>
            <person name="Nowrousian M."/>
        </authorList>
    </citation>
    <scope>NUCLEOTIDE SEQUENCE</scope>
    <source>
        <strain evidence="2">CBS 6242</strain>
    </source>
</reference>
<gene>
    <name evidence="2" type="ORF">FFLO_04859</name>
</gene>
<feature type="region of interest" description="Disordered" evidence="1">
    <location>
        <begin position="45"/>
        <end position="202"/>
    </location>
</feature>
<accession>A0A8K0NPH4</accession>
<dbReference type="Proteomes" id="UP000812966">
    <property type="component" value="Unassembled WGS sequence"/>
</dbReference>
<protein>
    <submittedName>
        <fullName evidence="2">Uncharacterized protein</fullName>
    </submittedName>
</protein>
<feature type="compositionally biased region" description="Basic residues" evidence="1">
    <location>
        <begin position="93"/>
        <end position="104"/>
    </location>
</feature>
<dbReference type="AlphaFoldDB" id="A0A8K0NPH4"/>
<evidence type="ECO:0000313" key="2">
    <source>
        <dbReference type="EMBL" id="KAG7530689.1"/>
    </source>
</evidence>